<dbReference type="Proteomes" id="UP000610862">
    <property type="component" value="Unassembled WGS sequence"/>
</dbReference>
<dbReference type="AlphaFoldDB" id="A0A926E515"/>
<dbReference type="InterPro" id="IPR029069">
    <property type="entry name" value="HotDog_dom_sf"/>
</dbReference>
<reference evidence="1" key="1">
    <citation type="submission" date="2020-08" db="EMBL/GenBank/DDBJ databases">
        <title>Genome public.</title>
        <authorList>
            <person name="Liu C."/>
            <person name="Sun Q."/>
        </authorList>
    </citation>
    <scope>NUCLEOTIDE SEQUENCE</scope>
    <source>
        <strain evidence="1">NSJ-24</strain>
    </source>
</reference>
<dbReference type="SUPFAM" id="SSF54637">
    <property type="entry name" value="Thioesterase/thiol ester dehydrase-isomerase"/>
    <property type="match status" value="1"/>
</dbReference>
<name>A0A926E515_9FIRM</name>
<sequence length="143" mass="16236">MARIEAERRDLLSEVRKGSDVTELKFRLSIHGEDMHYPGEMISGCKLMEKCIDCCTELSNIRDGGDGGLFVHTEGNILRPVHMLDAVEIICWLIKQGNTSRVYGYEMYKTSEYNQQTDRSEVFDDPILTVKGDVTFVITAPDK</sequence>
<comment type="caution">
    <text evidence="1">The sequence shown here is derived from an EMBL/GenBank/DDBJ whole genome shotgun (WGS) entry which is preliminary data.</text>
</comment>
<gene>
    <name evidence="1" type="ORF">H8692_00860</name>
</gene>
<dbReference type="RefSeq" id="WP_187524767.1">
    <property type="nucleotide sequence ID" value="NZ_JACRTA010000001.1"/>
</dbReference>
<evidence type="ECO:0000313" key="2">
    <source>
        <dbReference type="Proteomes" id="UP000610862"/>
    </source>
</evidence>
<protein>
    <submittedName>
        <fullName evidence="1">Uncharacterized protein</fullName>
    </submittedName>
</protein>
<proteinExistence type="predicted"/>
<organism evidence="1 2">
    <name type="scientific">Lentihominibacter hominis</name>
    <dbReference type="NCBI Taxonomy" id="2763645"/>
    <lineage>
        <taxon>Bacteria</taxon>
        <taxon>Bacillati</taxon>
        <taxon>Bacillota</taxon>
        <taxon>Clostridia</taxon>
        <taxon>Peptostreptococcales</taxon>
        <taxon>Anaerovoracaceae</taxon>
        <taxon>Lentihominibacter</taxon>
    </lineage>
</organism>
<evidence type="ECO:0000313" key="1">
    <source>
        <dbReference type="EMBL" id="MBC8567313.1"/>
    </source>
</evidence>
<dbReference type="Gene3D" id="3.10.129.10">
    <property type="entry name" value="Hotdog Thioesterase"/>
    <property type="match status" value="1"/>
</dbReference>
<accession>A0A926E515</accession>
<dbReference type="EMBL" id="JACRTA010000001">
    <property type="protein sequence ID" value="MBC8567313.1"/>
    <property type="molecule type" value="Genomic_DNA"/>
</dbReference>
<keyword evidence="2" id="KW-1185">Reference proteome</keyword>